<reference evidence="2 3" key="2">
    <citation type="submission" date="2018-11" db="EMBL/GenBank/DDBJ databases">
        <authorList>
            <consortium name="Pathogen Informatics"/>
        </authorList>
    </citation>
    <scope>NUCLEOTIDE SEQUENCE [LARGE SCALE GENOMIC DNA]</scope>
    <source>
        <strain evidence="2 3">NST_G2</strain>
    </source>
</reference>
<organism evidence="4">
    <name type="scientific">Schistocephalus solidus</name>
    <name type="common">Tapeworm</name>
    <dbReference type="NCBI Taxonomy" id="70667"/>
    <lineage>
        <taxon>Eukaryota</taxon>
        <taxon>Metazoa</taxon>
        <taxon>Spiralia</taxon>
        <taxon>Lophotrochozoa</taxon>
        <taxon>Platyhelminthes</taxon>
        <taxon>Cestoda</taxon>
        <taxon>Eucestoda</taxon>
        <taxon>Diphyllobothriidea</taxon>
        <taxon>Diphyllobothriidae</taxon>
        <taxon>Schistocephalus</taxon>
    </lineage>
</organism>
<sequence>MMETREISKRQFTSNSVHELVTSSTSPKHQTEDVKGRRLDDTPLWSGDLDRLLELIQEAESLPSHLPPQNTEAQMARQDAGYGSPRADRNPQHPRHAEVSVTEMEQSSGKNGRRATTQTTFFRDVATGTRLQGGHKRRCKDTLKKSLKQLQINPAT</sequence>
<accession>A0A183T1V7</accession>
<dbReference type="Proteomes" id="UP000275846">
    <property type="component" value="Unassembled WGS sequence"/>
</dbReference>
<evidence type="ECO:0000313" key="2">
    <source>
        <dbReference type="EMBL" id="VDL96840.1"/>
    </source>
</evidence>
<dbReference type="OrthoDB" id="6313230at2759"/>
<reference evidence="4" key="1">
    <citation type="submission" date="2016-06" db="UniProtKB">
        <authorList>
            <consortium name="WormBaseParasite"/>
        </authorList>
    </citation>
    <scope>IDENTIFICATION</scope>
</reference>
<feature type="region of interest" description="Disordered" evidence="1">
    <location>
        <begin position="1"/>
        <end position="43"/>
    </location>
</feature>
<feature type="region of interest" description="Disordered" evidence="1">
    <location>
        <begin position="60"/>
        <end position="156"/>
    </location>
</feature>
<feature type="compositionally biased region" description="Basic and acidic residues" evidence="1">
    <location>
        <begin position="86"/>
        <end position="98"/>
    </location>
</feature>
<name>A0A183T1V7_SCHSO</name>
<feature type="compositionally biased region" description="Polar residues" evidence="1">
    <location>
        <begin position="103"/>
        <end position="121"/>
    </location>
</feature>
<evidence type="ECO:0000313" key="4">
    <source>
        <dbReference type="WBParaSite" id="SSLN_0001086001-mRNA-1"/>
    </source>
</evidence>
<evidence type="ECO:0000313" key="3">
    <source>
        <dbReference type="Proteomes" id="UP000275846"/>
    </source>
</evidence>
<dbReference type="AlphaFoldDB" id="A0A183T1V7"/>
<feature type="compositionally biased region" description="Polar residues" evidence="1">
    <location>
        <begin position="10"/>
        <end position="28"/>
    </location>
</feature>
<protein>
    <submittedName>
        <fullName evidence="2 4">Uncharacterized protein</fullName>
    </submittedName>
</protein>
<dbReference type="WBParaSite" id="SSLN_0001086001-mRNA-1">
    <property type="protein sequence ID" value="SSLN_0001086001-mRNA-1"/>
    <property type="gene ID" value="SSLN_0001086001"/>
</dbReference>
<proteinExistence type="predicted"/>
<keyword evidence="3" id="KW-1185">Reference proteome</keyword>
<gene>
    <name evidence="2" type="ORF">SSLN_LOCUS10455</name>
</gene>
<evidence type="ECO:0000256" key="1">
    <source>
        <dbReference type="SAM" id="MobiDB-lite"/>
    </source>
</evidence>
<feature type="compositionally biased region" description="Basic and acidic residues" evidence="1">
    <location>
        <begin position="29"/>
        <end position="41"/>
    </location>
</feature>
<dbReference type="EMBL" id="UYSU01035890">
    <property type="protein sequence ID" value="VDL96840.1"/>
    <property type="molecule type" value="Genomic_DNA"/>
</dbReference>